<gene>
    <name evidence="1" type="ORF">Cboi01_000224500</name>
</gene>
<sequence>MIISIRHNLCLKRYFLYGIRRNYSVSVPGSKYNNNLQIRTGPYTDLNTNRKTSEITQIKLENFYNNLLSRDSNINNNNNNIGSLQDEFFSLPNNFEILNQLINNNDKDKYTKLIDILTTDLNLNRDYRKLKSIVLSIFNLNSNNINKNNDEFKQEVFKLLKKLKIDFIFRDNKYLLDIIYSDNFMNNSCQIDLILFNISIHHKIYSIANKIFQTYLNNTFSDKIHLQKKDRDSILINEENLIKLIDCHVVKRPQTDLKDLRIIFELINNYNILNTKLNKPIFILPENMILKILEKISLLNSNRKGNTNSKDNEAEIEKLNIFLIDEIGYHLSSLNNIVDKENKIQYLIYKKSVDYYLNFVYKLIEIKIKINDEASIYSIWKKIMPFHDKYYNSNISSYNNNPMNNYYYYTILGKVISCFSKNKRYRSLIDKLIEDLPIDSCKISPELMTNLIYHSSRTKNFELSDILISQYDDETLGLPTRFSPGQIGAIFALSLILLNSMN</sequence>
<keyword evidence="2" id="KW-1185">Reference proteome</keyword>
<reference evidence="1" key="1">
    <citation type="submission" date="2023-04" db="EMBL/GenBank/DDBJ databases">
        <title>Candida boidinii NBRC 1967.</title>
        <authorList>
            <person name="Ichikawa N."/>
            <person name="Sato H."/>
            <person name="Tonouchi N."/>
        </authorList>
    </citation>
    <scope>NUCLEOTIDE SEQUENCE</scope>
    <source>
        <strain evidence="1">NBRC 1967</strain>
    </source>
</reference>
<proteinExistence type="predicted"/>
<dbReference type="Proteomes" id="UP001165101">
    <property type="component" value="Unassembled WGS sequence"/>
</dbReference>
<name>A0ACB5TLW7_CANBO</name>
<protein>
    <submittedName>
        <fullName evidence="1">Unnamed protein product</fullName>
    </submittedName>
</protein>
<comment type="caution">
    <text evidence="1">The sequence shown here is derived from an EMBL/GenBank/DDBJ whole genome shotgun (WGS) entry which is preliminary data.</text>
</comment>
<accession>A0ACB5TLW7</accession>
<dbReference type="EMBL" id="BSXV01000972">
    <property type="protein sequence ID" value="GME91297.1"/>
    <property type="molecule type" value="Genomic_DNA"/>
</dbReference>
<organism evidence="1 2">
    <name type="scientific">Candida boidinii</name>
    <name type="common">Yeast</name>
    <dbReference type="NCBI Taxonomy" id="5477"/>
    <lineage>
        <taxon>Eukaryota</taxon>
        <taxon>Fungi</taxon>
        <taxon>Dikarya</taxon>
        <taxon>Ascomycota</taxon>
        <taxon>Saccharomycotina</taxon>
        <taxon>Pichiomycetes</taxon>
        <taxon>Pichiales</taxon>
        <taxon>Pichiaceae</taxon>
        <taxon>Ogataea</taxon>
        <taxon>Ogataea/Candida clade</taxon>
    </lineage>
</organism>
<evidence type="ECO:0000313" key="2">
    <source>
        <dbReference type="Proteomes" id="UP001165101"/>
    </source>
</evidence>
<evidence type="ECO:0000313" key="1">
    <source>
        <dbReference type="EMBL" id="GME91297.1"/>
    </source>
</evidence>